<feature type="region of interest" description="Disordered" evidence="1">
    <location>
        <begin position="234"/>
        <end position="274"/>
    </location>
</feature>
<keyword evidence="2" id="KW-0812">Transmembrane</keyword>
<name>A0AAD6J369_DREDA</name>
<feature type="signal peptide" evidence="3">
    <location>
        <begin position="1"/>
        <end position="20"/>
    </location>
</feature>
<feature type="chain" id="PRO_5042145763" description="Secreted protein" evidence="3">
    <location>
        <begin position="21"/>
        <end position="319"/>
    </location>
</feature>
<feature type="transmembrane region" description="Helical" evidence="2">
    <location>
        <begin position="293"/>
        <end position="313"/>
    </location>
</feature>
<keyword evidence="5" id="KW-1185">Reference proteome</keyword>
<evidence type="ECO:0000313" key="4">
    <source>
        <dbReference type="EMBL" id="KAJ6262350.1"/>
    </source>
</evidence>
<evidence type="ECO:0008006" key="6">
    <source>
        <dbReference type="Google" id="ProtNLM"/>
    </source>
</evidence>
<gene>
    <name evidence="4" type="ORF">Dda_3158</name>
</gene>
<protein>
    <recommendedName>
        <fullName evidence="6">Secreted protein</fullName>
    </recommendedName>
</protein>
<evidence type="ECO:0000256" key="2">
    <source>
        <dbReference type="SAM" id="Phobius"/>
    </source>
</evidence>
<evidence type="ECO:0000313" key="5">
    <source>
        <dbReference type="Proteomes" id="UP001221413"/>
    </source>
</evidence>
<organism evidence="4 5">
    <name type="scientific">Drechslerella dactyloides</name>
    <name type="common">Nematode-trapping fungus</name>
    <name type="synonym">Arthrobotrys dactyloides</name>
    <dbReference type="NCBI Taxonomy" id="74499"/>
    <lineage>
        <taxon>Eukaryota</taxon>
        <taxon>Fungi</taxon>
        <taxon>Dikarya</taxon>
        <taxon>Ascomycota</taxon>
        <taxon>Pezizomycotina</taxon>
        <taxon>Orbiliomycetes</taxon>
        <taxon>Orbiliales</taxon>
        <taxon>Orbiliaceae</taxon>
        <taxon>Drechslerella</taxon>
    </lineage>
</organism>
<keyword evidence="2" id="KW-0472">Membrane</keyword>
<dbReference type="PANTHER" id="PTHR38847">
    <property type="match status" value="1"/>
</dbReference>
<sequence>MKFSVATIVASLTAISGVAAVPLAADANGPDPNQVWVTGFTYGGTGCPSGSVASAMAQDRKSFTLIFDKYVVSSGKGVSAIENRKNCQLNFGLHYPPGWQYSVFEATYRGYCAIPKGQSGTQKSTYYFTGATTKQCSTQSNFNGPYNGDYVFNDRVDFTTEVWSPCGTEGLLNINSQIRLDKPAVDGLLTTDSIDGKFTQICLIADIANRDIDIQPAASMVDMVKKFEPVSVVESSSMQKRSPENEEPIPVTGSDYNKREAMKSESDLDKMEEPEVQKRATTMSPNVGIPQDLPTGIIIFMIVFMFYAMITAISMKDTD</sequence>
<accession>A0AAD6J369</accession>
<keyword evidence="3" id="KW-0732">Signal</keyword>
<dbReference type="PANTHER" id="PTHR38847:SF1">
    <property type="entry name" value="PSEUDOURIDINE SYNTHASE RSUA_RLUA-LIKE DOMAIN-CONTAINING PROTEIN"/>
    <property type="match status" value="1"/>
</dbReference>
<dbReference type="InterPro" id="IPR025649">
    <property type="entry name" value="DUF4360"/>
</dbReference>
<dbReference type="Pfam" id="PF14273">
    <property type="entry name" value="DUF4360"/>
    <property type="match status" value="1"/>
</dbReference>
<feature type="compositionally biased region" description="Basic and acidic residues" evidence="1">
    <location>
        <begin position="256"/>
        <end position="274"/>
    </location>
</feature>
<dbReference type="EMBL" id="JAQGDS010000003">
    <property type="protein sequence ID" value="KAJ6262350.1"/>
    <property type="molecule type" value="Genomic_DNA"/>
</dbReference>
<reference evidence="4" key="1">
    <citation type="submission" date="2023-01" db="EMBL/GenBank/DDBJ databases">
        <title>The chitinases involved in constricting ring structure development in the nematode-trapping fungus Drechslerella dactyloides.</title>
        <authorList>
            <person name="Wang R."/>
            <person name="Zhang L."/>
            <person name="Tang P."/>
            <person name="Li S."/>
            <person name="Liang L."/>
        </authorList>
    </citation>
    <scope>NUCLEOTIDE SEQUENCE</scope>
    <source>
        <strain evidence="4">YMF1.00031</strain>
    </source>
</reference>
<dbReference type="Proteomes" id="UP001221413">
    <property type="component" value="Unassembled WGS sequence"/>
</dbReference>
<keyword evidence="2" id="KW-1133">Transmembrane helix</keyword>
<dbReference type="AlphaFoldDB" id="A0AAD6J369"/>
<proteinExistence type="predicted"/>
<evidence type="ECO:0000256" key="1">
    <source>
        <dbReference type="SAM" id="MobiDB-lite"/>
    </source>
</evidence>
<comment type="caution">
    <text evidence="4">The sequence shown here is derived from an EMBL/GenBank/DDBJ whole genome shotgun (WGS) entry which is preliminary data.</text>
</comment>
<evidence type="ECO:0000256" key="3">
    <source>
        <dbReference type="SAM" id="SignalP"/>
    </source>
</evidence>